<dbReference type="GeneTree" id="ENSGT01040000244452"/>
<evidence type="ECO:0000313" key="2">
    <source>
        <dbReference type="Ensembl" id="ENSCJPP00005006436.1"/>
    </source>
</evidence>
<dbReference type="Ensembl" id="ENSCJPT00005010149.1">
    <property type="protein sequence ID" value="ENSCJPP00005006436.1"/>
    <property type="gene ID" value="ENSCJPG00005006022.1"/>
</dbReference>
<feature type="signal peptide" evidence="1">
    <location>
        <begin position="1"/>
        <end position="26"/>
    </location>
</feature>
<dbReference type="AlphaFoldDB" id="A0A8C2T248"/>
<name>A0A8C2T248_COTJA</name>
<reference evidence="2" key="2">
    <citation type="submission" date="2025-08" db="UniProtKB">
        <authorList>
            <consortium name="Ensembl"/>
        </authorList>
    </citation>
    <scope>IDENTIFICATION</scope>
</reference>
<keyword evidence="1" id="KW-0732">Signal</keyword>
<proteinExistence type="predicted"/>
<protein>
    <submittedName>
        <fullName evidence="2">Uncharacterized protein</fullName>
    </submittedName>
</protein>
<organism evidence="2 3">
    <name type="scientific">Coturnix japonica</name>
    <name type="common">Japanese quail</name>
    <name type="synonym">Coturnix coturnix japonica</name>
    <dbReference type="NCBI Taxonomy" id="93934"/>
    <lineage>
        <taxon>Eukaryota</taxon>
        <taxon>Metazoa</taxon>
        <taxon>Chordata</taxon>
        <taxon>Craniata</taxon>
        <taxon>Vertebrata</taxon>
        <taxon>Euteleostomi</taxon>
        <taxon>Archelosauria</taxon>
        <taxon>Archosauria</taxon>
        <taxon>Dinosauria</taxon>
        <taxon>Saurischia</taxon>
        <taxon>Theropoda</taxon>
        <taxon>Coelurosauria</taxon>
        <taxon>Aves</taxon>
        <taxon>Neognathae</taxon>
        <taxon>Galloanserae</taxon>
        <taxon>Galliformes</taxon>
        <taxon>Phasianidae</taxon>
        <taxon>Perdicinae</taxon>
        <taxon>Coturnix</taxon>
    </lineage>
</organism>
<evidence type="ECO:0000256" key="1">
    <source>
        <dbReference type="SAM" id="SignalP"/>
    </source>
</evidence>
<evidence type="ECO:0000313" key="3">
    <source>
        <dbReference type="Proteomes" id="UP000694412"/>
    </source>
</evidence>
<keyword evidence="3" id="KW-1185">Reference proteome</keyword>
<feature type="chain" id="PRO_5034991826" evidence="1">
    <location>
        <begin position="27"/>
        <end position="112"/>
    </location>
</feature>
<sequence length="112" mass="12156">PEPAEGKALLLLLALTYLYCPKYCVTHSPSSAQGRWKLRSQPVSAQLMVAPLSPQTKQCWKEQTKNQCSLHTSPSRTELSPSPAALALLPAPRVTMAAPCRHCDITVSTSRG</sequence>
<reference evidence="2" key="3">
    <citation type="submission" date="2025-09" db="UniProtKB">
        <authorList>
            <consortium name="Ensembl"/>
        </authorList>
    </citation>
    <scope>IDENTIFICATION</scope>
</reference>
<accession>A0A8C2T248</accession>
<dbReference type="Proteomes" id="UP000694412">
    <property type="component" value="Chromosome Z"/>
</dbReference>
<reference evidence="2" key="1">
    <citation type="submission" date="2015-11" db="EMBL/GenBank/DDBJ databases">
        <authorList>
            <consortium name="International Coturnix japonica Genome Analysis Consortium"/>
            <person name="Warren W."/>
            <person name="Burt D.W."/>
            <person name="Antin P.B."/>
            <person name="Lanford R."/>
            <person name="Gros J."/>
            <person name="Wilson R.K."/>
        </authorList>
    </citation>
    <scope>NUCLEOTIDE SEQUENCE [LARGE SCALE GENOMIC DNA]</scope>
</reference>